<dbReference type="AlphaFoldDB" id="A0A9D5R8J9"/>
<dbReference type="EMBL" id="JADCKB010000005">
    <property type="protein sequence ID" value="MBE5039519.1"/>
    <property type="molecule type" value="Genomic_DNA"/>
</dbReference>
<dbReference type="InterPro" id="IPR027417">
    <property type="entry name" value="P-loop_NTPase"/>
</dbReference>
<feature type="domain" description="ABC transporter" evidence="8">
    <location>
        <begin position="334"/>
        <end position="547"/>
    </location>
</feature>
<keyword evidence="4 10" id="KW-0067">ATP-binding</keyword>
<dbReference type="RefSeq" id="WP_226392082.1">
    <property type="nucleotide sequence ID" value="NZ_JADCKB010000005.1"/>
</dbReference>
<dbReference type="SUPFAM" id="SSF52540">
    <property type="entry name" value="P-loop containing nucleoside triphosphate hydrolases"/>
    <property type="match status" value="1"/>
</dbReference>
<dbReference type="GO" id="GO:0005886">
    <property type="term" value="C:plasma membrane"/>
    <property type="evidence" value="ECO:0007669"/>
    <property type="project" value="UniProtKB-SubCell"/>
</dbReference>
<dbReference type="PROSITE" id="PS50893">
    <property type="entry name" value="ABC_TRANSPORTER_2"/>
    <property type="match status" value="1"/>
</dbReference>
<dbReference type="Pfam" id="PF00005">
    <property type="entry name" value="ABC_tran"/>
    <property type="match status" value="1"/>
</dbReference>
<dbReference type="Pfam" id="PF00664">
    <property type="entry name" value="ABC_membrane"/>
    <property type="match status" value="1"/>
</dbReference>
<reference evidence="10" key="1">
    <citation type="submission" date="2020-10" db="EMBL/GenBank/DDBJ databases">
        <title>ChiBAC.</title>
        <authorList>
            <person name="Zenner C."/>
            <person name="Hitch T.C.A."/>
            <person name="Clavel T."/>
        </authorList>
    </citation>
    <scope>NUCLEOTIDE SEQUENCE</scope>
    <source>
        <strain evidence="10">DSM 107454</strain>
    </source>
</reference>
<dbReference type="Proteomes" id="UP000806542">
    <property type="component" value="Unassembled WGS sequence"/>
</dbReference>
<dbReference type="InterPro" id="IPR003593">
    <property type="entry name" value="AAA+_ATPase"/>
</dbReference>
<feature type="transmembrane region" description="Helical" evidence="7">
    <location>
        <begin position="131"/>
        <end position="149"/>
    </location>
</feature>
<evidence type="ECO:0000256" key="1">
    <source>
        <dbReference type="ARBA" id="ARBA00004651"/>
    </source>
</evidence>
<comment type="subcellular location">
    <subcellularLocation>
        <location evidence="1">Cell membrane</location>
        <topology evidence="1">Multi-pass membrane protein</topology>
    </subcellularLocation>
</comment>
<dbReference type="PANTHER" id="PTHR43394:SF1">
    <property type="entry name" value="ATP-BINDING CASSETTE SUB-FAMILY B MEMBER 10, MITOCHONDRIAL"/>
    <property type="match status" value="1"/>
</dbReference>
<feature type="domain" description="ABC transmembrane type-1" evidence="9">
    <location>
        <begin position="18"/>
        <end position="299"/>
    </location>
</feature>
<keyword evidence="6 7" id="KW-0472">Membrane</keyword>
<evidence type="ECO:0000256" key="3">
    <source>
        <dbReference type="ARBA" id="ARBA00022741"/>
    </source>
</evidence>
<dbReference type="PANTHER" id="PTHR43394">
    <property type="entry name" value="ATP-DEPENDENT PERMEASE MDL1, MITOCHONDRIAL"/>
    <property type="match status" value="1"/>
</dbReference>
<dbReference type="PROSITE" id="PS51257">
    <property type="entry name" value="PROKAR_LIPOPROTEIN"/>
    <property type="match status" value="1"/>
</dbReference>
<evidence type="ECO:0000256" key="4">
    <source>
        <dbReference type="ARBA" id="ARBA00022840"/>
    </source>
</evidence>
<dbReference type="InterPro" id="IPR003439">
    <property type="entry name" value="ABC_transporter-like_ATP-bd"/>
</dbReference>
<feature type="transmembrane region" description="Helical" evidence="7">
    <location>
        <begin position="57"/>
        <end position="79"/>
    </location>
</feature>
<evidence type="ECO:0000313" key="10">
    <source>
        <dbReference type="EMBL" id="MBE5039519.1"/>
    </source>
</evidence>
<dbReference type="Gene3D" id="3.40.50.300">
    <property type="entry name" value="P-loop containing nucleotide triphosphate hydrolases"/>
    <property type="match status" value="1"/>
</dbReference>
<protein>
    <submittedName>
        <fullName evidence="10">ABC transporter ATP-binding protein</fullName>
    </submittedName>
</protein>
<dbReference type="CDD" id="cd07346">
    <property type="entry name" value="ABC_6TM_exporters"/>
    <property type="match status" value="1"/>
</dbReference>
<accession>A0A9D5R8J9</accession>
<dbReference type="InterPro" id="IPR011527">
    <property type="entry name" value="ABC1_TM_dom"/>
</dbReference>
<feature type="transmembrane region" description="Helical" evidence="7">
    <location>
        <begin position="238"/>
        <end position="261"/>
    </location>
</feature>
<dbReference type="PROSITE" id="PS00211">
    <property type="entry name" value="ABC_TRANSPORTER_1"/>
    <property type="match status" value="1"/>
</dbReference>
<dbReference type="PROSITE" id="PS50929">
    <property type="entry name" value="ABC_TM1F"/>
    <property type="match status" value="1"/>
</dbReference>
<evidence type="ECO:0000259" key="8">
    <source>
        <dbReference type="PROSITE" id="PS50893"/>
    </source>
</evidence>
<feature type="transmembrane region" description="Helical" evidence="7">
    <location>
        <begin position="155"/>
        <end position="174"/>
    </location>
</feature>
<organism evidence="10 11">
    <name type="scientific">Ructibacterium gallinarum</name>
    <dbReference type="NCBI Taxonomy" id="2779355"/>
    <lineage>
        <taxon>Bacteria</taxon>
        <taxon>Bacillati</taxon>
        <taxon>Bacillota</taxon>
        <taxon>Clostridia</taxon>
        <taxon>Eubacteriales</taxon>
        <taxon>Oscillospiraceae</taxon>
        <taxon>Ructibacterium</taxon>
    </lineage>
</organism>
<name>A0A9D5R8J9_9FIRM</name>
<dbReference type="GO" id="GO:0015421">
    <property type="term" value="F:ABC-type oligopeptide transporter activity"/>
    <property type="evidence" value="ECO:0007669"/>
    <property type="project" value="TreeGrafter"/>
</dbReference>
<feature type="transmembrane region" description="Helical" evidence="7">
    <location>
        <begin position="12"/>
        <end position="37"/>
    </location>
</feature>
<dbReference type="GO" id="GO:0005524">
    <property type="term" value="F:ATP binding"/>
    <property type="evidence" value="ECO:0007669"/>
    <property type="project" value="UniProtKB-KW"/>
</dbReference>
<keyword evidence="11" id="KW-1185">Reference proteome</keyword>
<gene>
    <name evidence="10" type="ORF">INF28_03455</name>
</gene>
<dbReference type="InterPro" id="IPR036640">
    <property type="entry name" value="ABC1_TM_sf"/>
</dbReference>
<evidence type="ECO:0000256" key="5">
    <source>
        <dbReference type="ARBA" id="ARBA00022989"/>
    </source>
</evidence>
<evidence type="ECO:0000259" key="9">
    <source>
        <dbReference type="PROSITE" id="PS50929"/>
    </source>
</evidence>
<evidence type="ECO:0000256" key="7">
    <source>
        <dbReference type="SAM" id="Phobius"/>
    </source>
</evidence>
<keyword evidence="2 7" id="KW-0812">Transmembrane</keyword>
<dbReference type="InterPro" id="IPR039421">
    <property type="entry name" value="Type_1_exporter"/>
</dbReference>
<proteinExistence type="predicted"/>
<comment type="caution">
    <text evidence="10">The sequence shown here is derived from an EMBL/GenBank/DDBJ whole genome shotgun (WGS) entry which is preliminary data.</text>
</comment>
<dbReference type="GO" id="GO:0016887">
    <property type="term" value="F:ATP hydrolysis activity"/>
    <property type="evidence" value="ECO:0007669"/>
    <property type="project" value="InterPro"/>
</dbReference>
<dbReference type="InterPro" id="IPR017871">
    <property type="entry name" value="ABC_transporter-like_CS"/>
</dbReference>
<dbReference type="Gene3D" id="1.20.1560.10">
    <property type="entry name" value="ABC transporter type 1, transmembrane domain"/>
    <property type="match status" value="1"/>
</dbReference>
<evidence type="ECO:0000256" key="6">
    <source>
        <dbReference type="ARBA" id="ARBA00023136"/>
    </source>
</evidence>
<evidence type="ECO:0000256" key="2">
    <source>
        <dbReference type="ARBA" id="ARBA00022692"/>
    </source>
</evidence>
<dbReference type="SUPFAM" id="SSF90123">
    <property type="entry name" value="ABC transporter transmembrane region"/>
    <property type="match status" value="1"/>
</dbReference>
<evidence type="ECO:0000313" key="11">
    <source>
        <dbReference type="Proteomes" id="UP000806542"/>
    </source>
</evidence>
<dbReference type="SMART" id="SM00382">
    <property type="entry name" value="AAA"/>
    <property type="match status" value="1"/>
</dbReference>
<keyword evidence="3" id="KW-0547">Nucleotide-binding</keyword>
<keyword evidence="5 7" id="KW-1133">Transmembrane helix</keyword>
<sequence length="547" mass="60150">MTQNFFKRFLRGAWRNILVLSLLGMGASACGVYLALVSKRVVDTATGQMQGALLQEGLVLAAVIIIQLVLQVCVTTLHVHTSASVKFKMQSYLTERFLKKEKLSADRFHSGELVHRLSGDTLIVAEGIAEIVPAFAAIGARVLLSFVALLMLDSILAVLCVAAGLVTLFAAHLYRKKTGVLFRETRESEGKIRSFLQETVKNLAVIKAFSVYSVIQRQLKKLQTVSYDLTIRKNRVSIGANVCFFTAMTAGYYAALAWGAWRLSCGEITFGTLTAVLGLTGDVTGPFRQLASLFPQYMSVCASSDRLEELEGLHEEELLPEIEPEPFYQKMKAIELRNVRFSYGEGEVLTSISGIFPKGQLTAVTGQSGAGKSTLLNILAGVLKPESGEMLALLEQETVELNSAYRKLFAYVPQEFLLLSGTVVENITLFDENPDMEYVKFCIRVAELEEVVKNLPQGMDTFLGEDGSRLSGGQRQRMAIARALYSRAGVLLLDESTSALSADAEKKILDRLKQCGKTVILVTHRKTAMSLCDHVFVMKGGHIDEQF</sequence>